<feature type="region of interest" description="Disordered" evidence="1">
    <location>
        <begin position="99"/>
        <end position="132"/>
    </location>
</feature>
<accession>A0AAU7C8R6</accession>
<feature type="compositionally biased region" description="Basic residues" evidence="1">
    <location>
        <begin position="117"/>
        <end position="132"/>
    </location>
</feature>
<reference evidence="2" key="1">
    <citation type="submission" date="2024-05" db="EMBL/GenBank/DDBJ databases">
        <title>Planctomycetes of the genus Singulisphaera possess chitinolytic capabilities.</title>
        <authorList>
            <person name="Ivanova A."/>
        </authorList>
    </citation>
    <scope>NUCLEOTIDE SEQUENCE</scope>
    <source>
        <strain evidence="2">Ch08T</strain>
    </source>
</reference>
<protein>
    <submittedName>
        <fullName evidence="2">Uncharacterized protein</fullName>
    </submittedName>
</protein>
<evidence type="ECO:0000256" key="1">
    <source>
        <dbReference type="SAM" id="MobiDB-lite"/>
    </source>
</evidence>
<dbReference type="AlphaFoldDB" id="A0AAU7C8R6"/>
<dbReference type="EMBL" id="CP155447">
    <property type="protein sequence ID" value="XBH01525.1"/>
    <property type="molecule type" value="Genomic_DNA"/>
</dbReference>
<organism evidence="2">
    <name type="scientific">Singulisphaera sp. Ch08</name>
    <dbReference type="NCBI Taxonomy" id="3120278"/>
    <lineage>
        <taxon>Bacteria</taxon>
        <taxon>Pseudomonadati</taxon>
        <taxon>Planctomycetota</taxon>
        <taxon>Planctomycetia</taxon>
        <taxon>Isosphaerales</taxon>
        <taxon>Isosphaeraceae</taxon>
        <taxon>Singulisphaera</taxon>
    </lineage>
</organism>
<dbReference type="RefSeq" id="WP_406694264.1">
    <property type="nucleotide sequence ID" value="NZ_CP155447.1"/>
</dbReference>
<name>A0AAU7C8R6_9BACT</name>
<sequence length="132" mass="15371">MRWLYYHDHKPEDAAEREAIIAKIDAWWRAFDGQVDNLKSLFKQEARWDLPKWMDDNLHAIHPEIMWEYGPAVLGEGHRLVLTPESAHELRPLVATILERAPTSPPGNSTTPGFRRISNRRNPQSKHARLMT</sequence>
<proteinExistence type="predicted"/>
<gene>
    <name evidence="2" type="ORF">V5E97_24610</name>
</gene>
<evidence type="ECO:0000313" key="2">
    <source>
        <dbReference type="EMBL" id="XBH01525.1"/>
    </source>
</evidence>